<keyword evidence="2" id="KW-0812">Transmembrane</keyword>
<dbReference type="Gene3D" id="1.20.1070.10">
    <property type="entry name" value="Rhodopsin 7-helix transmembrane proteins"/>
    <property type="match status" value="1"/>
</dbReference>
<keyword evidence="2" id="KW-0472">Membrane</keyword>
<feature type="transmembrane region" description="Helical" evidence="2">
    <location>
        <begin position="23"/>
        <end position="44"/>
    </location>
</feature>
<proteinExistence type="predicted"/>
<keyword evidence="2" id="KW-1133">Transmembrane helix</keyword>
<evidence type="ECO:0000313" key="4">
    <source>
        <dbReference type="Proteomes" id="UP001283361"/>
    </source>
</evidence>
<keyword evidence="4" id="KW-1185">Reference proteome</keyword>
<dbReference type="SUPFAM" id="SSF81321">
    <property type="entry name" value="Family A G protein-coupled receptor-like"/>
    <property type="match status" value="1"/>
</dbReference>
<name>A0AAE0ZPE4_9GAST</name>
<protein>
    <submittedName>
        <fullName evidence="3">Uncharacterized protein</fullName>
    </submittedName>
</protein>
<dbReference type="EMBL" id="JAWDGP010003560">
    <property type="protein sequence ID" value="KAK3773074.1"/>
    <property type="molecule type" value="Genomic_DNA"/>
</dbReference>
<evidence type="ECO:0000313" key="3">
    <source>
        <dbReference type="EMBL" id="KAK3773074.1"/>
    </source>
</evidence>
<feature type="transmembrane region" description="Helical" evidence="2">
    <location>
        <begin position="267"/>
        <end position="289"/>
    </location>
</feature>
<dbReference type="AlphaFoldDB" id="A0AAE0ZPE4"/>
<feature type="transmembrane region" description="Helical" evidence="2">
    <location>
        <begin position="227"/>
        <end position="247"/>
    </location>
</feature>
<feature type="region of interest" description="Disordered" evidence="1">
    <location>
        <begin position="125"/>
        <end position="156"/>
    </location>
</feature>
<evidence type="ECO:0000256" key="1">
    <source>
        <dbReference type="SAM" id="MobiDB-lite"/>
    </source>
</evidence>
<reference evidence="3" key="1">
    <citation type="journal article" date="2023" name="G3 (Bethesda)">
        <title>A reference genome for the long-term kleptoplast-retaining sea slug Elysia crispata morphotype clarki.</title>
        <authorList>
            <person name="Eastman K.E."/>
            <person name="Pendleton A.L."/>
            <person name="Shaikh M.A."/>
            <person name="Suttiyut T."/>
            <person name="Ogas R."/>
            <person name="Tomko P."/>
            <person name="Gavelis G."/>
            <person name="Widhalm J.R."/>
            <person name="Wisecaver J.H."/>
        </authorList>
    </citation>
    <scope>NUCLEOTIDE SEQUENCE</scope>
    <source>
        <strain evidence="3">ECLA1</strain>
    </source>
</reference>
<evidence type="ECO:0000256" key="2">
    <source>
        <dbReference type="SAM" id="Phobius"/>
    </source>
</evidence>
<dbReference type="Proteomes" id="UP001283361">
    <property type="component" value="Unassembled WGS sequence"/>
</dbReference>
<comment type="caution">
    <text evidence="3">The sequence shown here is derived from an EMBL/GenBank/DDBJ whole genome shotgun (WGS) entry which is preliminary data.</text>
</comment>
<organism evidence="3 4">
    <name type="scientific">Elysia crispata</name>
    <name type="common">lettuce slug</name>
    <dbReference type="NCBI Taxonomy" id="231223"/>
    <lineage>
        <taxon>Eukaryota</taxon>
        <taxon>Metazoa</taxon>
        <taxon>Spiralia</taxon>
        <taxon>Lophotrochozoa</taxon>
        <taxon>Mollusca</taxon>
        <taxon>Gastropoda</taxon>
        <taxon>Heterobranchia</taxon>
        <taxon>Euthyneura</taxon>
        <taxon>Panpulmonata</taxon>
        <taxon>Sacoglossa</taxon>
        <taxon>Placobranchoidea</taxon>
        <taxon>Plakobranchidae</taxon>
        <taxon>Elysia</taxon>
    </lineage>
</organism>
<sequence>MPNRGVMNFYAEKDPHSSHEEHVAVTMVILLAFSAGLIVILTAYHSICKTLNAVSYVGRNRISPRQTSPHFQSDSSDLTLSMARSYRPQYTISSPSYLGGTLTRDHKEVFQVVFNKNENSVTIDDSQISTSLCQDEDRPRRTPAPGHAPTPPSTIERSRTLSEYGQRRKLTATLSNTSTGSLRSRAPEFTDISIGADLLRFQREHQNSLHQRVPALRRSDPISLSSAIRNSLAMLLTYCTCSLPLVIMSVPDAAWTTALGSSQRVQILMLCRILFSLNAPAYPLWYLCCSDTVRKCFSRLWEAFMGKYGSAGRQ</sequence>
<gene>
    <name evidence="3" type="ORF">RRG08_016178</name>
</gene>
<accession>A0AAE0ZPE4</accession>